<reference evidence="1" key="2">
    <citation type="journal article" date="2021" name="PeerJ">
        <title>Extensive microbial diversity within the chicken gut microbiome revealed by metagenomics and culture.</title>
        <authorList>
            <person name="Gilroy R."/>
            <person name="Ravi A."/>
            <person name="Getino M."/>
            <person name="Pursley I."/>
            <person name="Horton D.L."/>
            <person name="Alikhan N.F."/>
            <person name="Baker D."/>
            <person name="Gharbi K."/>
            <person name="Hall N."/>
            <person name="Watson M."/>
            <person name="Adriaenssens E.M."/>
            <person name="Foster-Nyarko E."/>
            <person name="Jarju S."/>
            <person name="Secka A."/>
            <person name="Antonio M."/>
            <person name="Oren A."/>
            <person name="Chaudhuri R.R."/>
            <person name="La Ragione R."/>
            <person name="Hildebrand F."/>
            <person name="Pallen M.J."/>
        </authorList>
    </citation>
    <scope>NUCLEOTIDE SEQUENCE</scope>
    <source>
        <strain evidence="1">CHK187-14744</strain>
    </source>
</reference>
<comment type="caution">
    <text evidence="1">The sequence shown here is derived from an EMBL/GenBank/DDBJ whole genome shotgun (WGS) entry which is preliminary data.</text>
</comment>
<dbReference type="Proteomes" id="UP000824164">
    <property type="component" value="Unassembled WGS sequence"/>
</dbReference>
<name>A0A9D1HIR7_9FIRM</name>
<gene>
    <name evidence="1" type="ORF">IAB63_10575</name>
</gene>
<proteinExistence type="predicted"/>
<protein>
    <submittedName>
        <fullName evidence="1">DUF4317 family protein</fullName>
    </submittedName>
</protein>
<dbReference type="AlphaFoldDB" id="A0A9D1HIR7"/>
<dbReference type="InterPro" id="IPR025466">
    <property type="entry name" value="DUF4317"/>
</dbReference>
<reference evidence="1" key="1">
    <citation type="submission" date="2020-10" db="EMBL/GenBank/DDBJ databases">
        <authorList>
            <person name="Gilroy R."/>
        </authorList>
    </citation>
    <scope>NUCLEOTIDE SEQUENCE</scope>
    <source>
        <strain evidence="1">CHK187-14744</strain>
    </source>
</reference>
<evidence type="ECO:0000313" key="1">
    <source>
        <dbReference type="EMBL" id="HIU03684.1"/>
    </source>
</evidence>
<evidence type="ECO:0000313" key="2">
    <source>
        <dbReference type="Proteomes" id="UP000824164"/>
    </source>
</evidence>
<accession>A0A9D1HIR7</accession>
<sequence>MIRREDMLELTRRMTPARSSAERIAGAYFDEEGYIDGTFNTHFLNLTPSERAKNLNMAKTVLISKTNDQLKDHLIPLSKRKQGDIWQLLDGIMESGLKDDALLDILYELVGEHMRPGYPFAVFFIFDRYDVPVKGSDREWMEGSEEVYTYLLCSISPLSGEYEPGKPVFGFLYPAFRDRTTDREHINIFEERSESFRELKDWLLGVSGSAGRWG</sequence>
<dbReference type="EMBL" id="DVLT01000067">
    <property type="protein sequence ID" value="HIU03684.1"/>
    <property type="molecule type" value="Genomic_DNA"/>
</dbReference>
<dbReference type="Pfam" id="PF14199">
    <property type="entry name" value="DUF4317"/>
    <property type="match status" value="1"/>
</dbReference>
<organism evidence="1 2">
    <name type="scientific">Candidatus Onthocola gallistercoris</name>
    <dbReference type="NCBI Taxonomy" id="2840876"/>
    <lineage>
        <taxon>Bacteria</taxon>
        <taxon>Bacillati</taxon>
        <taxon>Bacillota</taxon>
        <taxon>Bacilli</taxon>
        <taxon>Candidatus Onthocola</taxon>
    </lineage>
</organism>